<reference evidence="2 3" key="1">
    <citation type="submission" date="2023-07" db="EMBL/GenBank/DDBJ databases">
        <authorList>
            <person name="Kim M.K."/>
        </authorList>
    </citation>
    <scope>NUCLEOTIDE SEQUENCE [LARGE SCALE GENOMIC DNA]</scope>
    <source>
        <strain evidence="2 3">KR1UV-12</strain>
    </source>
</reference>
<gene>
    <name evidence="2" type="ORF">Q5H91_12790</name>
</gene>
<evidence type="ECO:0000313" key="3">
    <source>
        <dbReference type="Proteomes" id="UP001230685"/>
    </source>
</evidence>
<comment type="caution">
    <text evidence="2">The sequence shown here is derived from an EMBL/GenBank/DDBJ whole genome shotgun (WGS) entry which is preliminary data.</text>
</comment>
<dbReference type="EMBL" id="JAUUDS010000007">
    <property type="protein sequence ID" value="MDP1028092.1"/>
    <property type="molecule type" value="Genomic_DNA"/>
</dbReference>
<feature type="transmembrane region" description="Helical" evidence="1">
    <location>
        <begin position="44"/>
        <end position="62"/>
    </location>
</feature>
<keyword evidence="3" id="KW-1185">Reference proteome</keyword>
<organism evidence="2 3">
    <name type="scientific">Sphingomonas aurea</name>
    <dbReference type="NCBI Taxonomy" id="3063994"/>
    <lineage>
        <taxon>Bacteria</taxon>
        <taxon>Pseudomonadati</taxon>
        <taxon>Pseudomonadota</taxon>
        <taxon>Alphaproteobacteria</taxon>
        <taxon>Sphingomonadales</taxon>
        <taxon>Sphingomonadaceae</taxon>
        <taxon>Sphingomonas</taxon>
    </lineage>
</organism>
<proteinExistence type="predicted"/>
<keyword evidence="1" id="KW-1133">Transmembrane helix</keyword>
<dbReference type="Proteomes" id="UP001230685">
    <property type="component" value="Unassembled WGS sequence"/>
</dbReference>
<protein>
    <submittedName>
        <fullName evidence="2">Uncharacterized protein</fullName>
    </submittedName>
</protein>
<feature type="transmembrane region" description="Helical" evidence="1">
    <location>
        <begin position="68"/>
        <end position="88"/>
    </location>
</feature>
<accession>A0ABT9EMA6</accession>
<name>A0ABT9EMA6_9SPHN</name>
<keyword evidence="1" id="KW-0472">Membrane</keyword>
<sequence length="239" mass="25741">MSEVDDAIAAARASWARISEPGAAPLPRSSVRSRAAAGRRLKRIGMAAVAILIAGLVAGLVLPSGIGIMGFFLILCAMVAATVLLSVWPATTERAPPPPDKLRTVDIKALPAQTERWLNAQRMMLPAPAQHLVDRIGDRLGTLSPQLARVEPEGEAAQDIRRLVGEQLPAFVGDYARVPEPLRRTERNGRTPDAALVDGLALIEREIAGMTERLAQGDLDSLQTRSRYLELKYKGDSEG</sequence>
<dbReference type="RefSeq" id="WP_305173808.1">
    <property type="nucleotide sequence ID" value="NZ_JAUUDS010000007.1"/>
</dbReference>
<evidence type="ECO:0000313" key="2">
    <source>
        <dbReference type="EMBL" id="MDP1028092.1"/>
    </source>
</evidence>
<keyword evidence="1" id="KW-0812">Transmembrane</keyword>
<evidence type="ECO:0000256" key="1">
    <source>
        <dbReference type="SAM" id="Phobius"/>
    </source>
</evidence>